<sequence length="81" mass="8773">MHLFECTAEHKIACQDGGKDTRANIVAACWHCNHQRHANQPAKALDSLSYAVFVAFAVLEQTWPTFVATGGDGDVRRCGAG</sequence>
<dbReference type="Proteomes" id="UP001184230">
    <property type="component" value="Unassembled WGS sequence"/>
</dbReference>
<organism evidence="2 3">
    <name type="scientific">Variovorax soli</name>
    <dbReference type="NCBI Taxonomy" id="376815"/>
    <lineage>
        <taxon>Bacteria</taxon>
        <taxon>Pseudomonadati</taxon>
        <taxon>Pseudomonadota</taxon>
        <taxon>Betaproteobacteria</taxon>
        <taxon>Burkholderiales</taxon>
        <taxon>Comamonadaceae</taxon>
        <taxon>Variovorax</taxon>
    </lineage>
</organism>
<gene>
    <name evidence="2" type="ORF">J2739_001361</name>
</gene>
<dbReference type="EMBL" id="JAVDRF010000002">
    <property type="protein sequence ID" value="MDR6535601.1"/>
    <property type="molecule type" value="Genomic_DNA"/>
</dbReference>
<keyword evidence="2" id="KW-0378">Hydrolase</keyword>
<name>A0ABU1NC31_9BURK</name>
<proteinExistence type="predicted"/>
<keyword evidence="3" id="KW-1185">Reference proteome</keyword>
<protein>
    <submittedName>
        <fullName evidence="2">5-methylcytosine-specific restriction endonuclease McrA</fullName>
    </submittedName>
</protein>
<dbReference type="GO" id="GO:0004519">
    <property type="term" value="F:endonuclease activity"/>
    <property type="evidence" value="ECO:0007669"/>
    <property type="project" value="UniProtKB-KW"/>
</dbReference>
<dbReference type="Gene3D" id="1.10.30.50">
    <property type="match status" value="1"/>
</dbReference>
<keyword evidence="2" id="KW-0540">Nuclease</keyword>
<comment type="caution">
    <text evidence="2">The sequence shown here is derived from an EMBL/GenBank/DDBJ whole genome shotgun (WGS) entry which is preliminary data.</text>
</comment>
<evidence type="ECO:0000313" key="3">
    <source>
        <dbReference type="Proteomes" id="UP001184230"/>
    </source>
</evidence>
<dbReference type="InterPro" id="IPR003615">
    <property type="entry name" value="HNH_nuc"/>
</dbReference>
<accession>A0ABU1NC31</accession>
<dbReference type="CDD" id="cd00085">
    <property type="entry name" value="HNHc"/>
    <property type="match status" value="1"/>
</dbReference>
<keyword evidence="2" id="KW-0255">Endonuclease</keyword>
<dbReference type="RefSeq" id="WP_309899827.1">
    <property type="nucleotide sequence ID" value="NZ_JAVDRF010000002.1"/>
</dbReference>
<dbReference type="Pfam" id="PF01844">
    <property type="entry name" value="HNH"/>
    <property type="match status" value="1"/>
</dbReference>
<reference evidence="2 3" key="1">
    <citation type="submission" date="2023-07" db="EMBL/GenBank/DDBJ databases">
        <title>Sorghum-associated microbial communities from plants grown in Nebraska, USA.</title>
        <authorList>
            <person name="Schachtman D."/>
        </authorList>
    </citation>
    <scope>NUCLEOTIDE SEQUENCE [LARGE SCALE GENOMIC DNA]</scope>
    <source>
        <strain evidence="2 3">DS1781</strain>
    </source>
</reference>
<evidence type="ECO:0000313" key="2">
    <source>
        <dbReference type="EMBL" id="MDR6535601.1"/>
    </source>
</evidence>
<dbReference type="InterPro" id="IPR002711">
    <property type="entry name" value="HNH"/>
</dbReference>
<feature type="domain" description="HNH" evidence="1">
    <location>
        <begin position="6"/>
        <end position="38"/>
    </location>
</feature>
<evidence type="ECO:0000259" key="1">
    <source>
        <dbReference type="Pfam" id="PF01844"/>
    </source>
</evidence>